<proteinExistence type="predicted"/>
<feature type="compositionally biased region" description="Basic and acidic residues" evidence="1">
    <location>
        <begin position="330"/>
        <end position="344"/>
    </location>
</feature>
<feature type="non-terminal residue" evidence="2">
    <location>
        <position position="450"/>
    </location>
</feature>
<dbReference type="OrthoDB" id="6405485at2759"/>
<evidence type="ECO:0000256" key="1">
    <source>
        <dbReference type="SAM" id="MobiDB-lite"/>
    </source>
</evidence>
<dbReference type="EMBL" id="CP045907">
    <property type="protein sequence ID" value="QQP35055.1"/>
    <property type="molecule type" value="Genomic_DNA"/>
</dbReference>
<name>A0A7T8GPE4_CALRO</name>
<feature type="region of interest" description="Disordered" evidence="1">
    <location>
        <begin position="301"/>
        <end position="450"/>
    </location>
</feature>
<accession>A0A7T8GPE4</accession>
<feature type="compositionally biased region" description="Polar residues" evidence="1">
    <location>
        <begin position="352"/>
        <end position="406"/>
    </location>
</feature>
<gene>
    <name evidence="2" type="ORF">FKW44_023173</name>
</gene>
<dbReference type="Proteomes" id="UP000595437">
    <property type="component" value="Chromosome 18"/>
</dbReference>
<feature type="compositionally biased region" description="Polar residues" evidence="1">
    <location>
        <begin position="301"/>
        <end position="325"/>
    </location>
</feature>
<evidence type="ECO:0000313" key="2">
    <source>
        <dbReference type="EMBL" id="QQP35055.1"/>
    </source>
</evidence>
<sequence>MENIPPDIPHDKGKSRSAENKNKMTYAKILSKREKNVKEALKNIDLTSRFKWDTFVIALTEADSKKAFNNVNMKQLPVYKAALHFGFTEDEIAGAQARYGYGYSSFYTKVPMDIRPRLDLLKKSFTTEVIGPKGDNMSIDMKIKNIENFQLEKKNKFKVTAINTFKRVDEIKLKEWVGKFVDIVDSFPEPNPEDLEAEKCFVNYKTLWRTSNYVFEVEGDQSNIPQIIPVGETLVNLRFPGVRQQCQKCFRFGHSRLNCTGKRLQIIEYKAVLEEKLKNTSENKGATSKEPITLEECQANVEESTSSKTGQSDCIEVQSQETTPENIFVTEKEIPNATNDRAENNDLENPSDLISSRVDQNHGTNSIETELTVSTSQEITTIDSDQSCEDNSQSLSVNDKLNTKQPDTSDNRKSRKTPPGISKLNILSTRSRSSSTTKKRLASESNDSKN</sequence>
<protein>
    <submittedName>
        <fullName evidence="2">Uncharacterized protein</fullName>
    </submittedName>
</protein>
<dbReference type="AlphaFoldDB" id="A0A7T8GPE4"/>
<organism evidence="2 3">
    <name type="scientific">Caligus rogercresseyi</name>
    <name type="common">Sea louse</name>
    <dbReference type="NCBI Taxonomy" id="217165"/>
    <lineage>
        <taxon>Eukaryota</taxon>
        <taxon>Metazoa</taxon>
        <taxon>Ecdysozoa</taxon>
        <taxon>Arthropoda</taxon>
        <taxon>Crustacea</taxon>
        <taxon>Multicrustacea</taxon>
        <taxon>Hexanauplia</taxon>
        <taxon>Copepoda</taxon>
        <taxon>Siphonostomatoida</taxon>
        <taxon>Caligidae</taxon>
        <taxon>Caligus</taxon>
    </lineage>
</organism>
<reference evidence="3" key="1">
    <citation type="submission" date="2021-01" db="EMBL/GenBank/DDBJ databases">
        <title>Caligus Genome Assembly.</title>
        <authorList>
            <person name="Gallardo-Escarate C."/>
        </authorList>
    </citation>
    <scope>NUCLEOTIDE SEQUENCE [LARGE SCALE GENOMIC DNA]</scope>
</reference>
<keyword evidence="3" id="KW-1185">Reference proteome</keyword>
<evidence type="ECO:0000313" key="3">
    <source>
        <dbReference type="Proteomes" id="UP000595437"/>
    </source>
</evidence>